<evidence type="ECO:0000256" key="9">
    <source>
        <dbReference type="SAM" id="Phobius"/>
    </source>
</evidence>
<dbReference type="PRINTS" id="PR01036">
    <property type="entry name" value="TCRTETB"/>
</dbReference>
<name>A0ABP9PL79_9PSEU</name>
<evidence type="ECO:0000256" key="4">
    <source>
        <dbReference type="ARBA" id="ARBA00022475"/>
    </source>
</evidence>
<dbReference type="SUPFAM" id="SSF103473">
    <property type="entry name" value="MFS general substrate transporter"/>
    <property type="match status" value="1"/>
</dbReference>
<keyword evidence="6 9" id="KW-1133">Transmembrane helix</keyword>
<evidence type="ECO:0000259" key="10">
    <source>
        <dbReference type="PROSITE" id="PS50850"/>
    </source>
</evidence>
<comment type="caution">
    <text evidence="11">The sequence shown here is derived from an EMBL/GenBank/DDBJ whole genome shotgun (WGS) entry which is preliminary data.</text>
</comment>
<evidence type="ECO:0000256" key="2">
    <source>
        <dbReference type="ARBA" id="ARBA00008537"/>
    </source>
</evidence>
<feature type="transmembrane region" description="Helical" evidence="9">
    <location>
        <begin position="51"/>
        <end position="68"/>
    </location>
</feature>
<comment type="similarity">
    <text evidence="2">Belongs to the major facilitator superfamily. EmrB family.</text>
</comment>
<keyword evidence="7 9" id="KW-0472">Membrane</keyword>
<accession>A0ABP9PL79</accession>
<dbReference type="InterPro" id="IPR011701">
    <property type="entry name" value="MFS"/>
</dbReference>
<proteinExistence type="inferred from homology"/>
<dbReference type="CDD" id="cd17503">
    <property type="entry name" value="MFS_LmrB_MDR_like"/>
    <property type="match status" value="1"/>
</dbReference>
<evidence type="ECO:0000256" key="1">
    <source>
        <dbReference type="ARBA" id="ARBA00004651"/>
    </source>
</evidence>
<feature type="transmembrane region" description="Helical" evidence="9">
    <location>
        <begin position="462"/>
        <end position="483"/>
    </location>
</feature>
<dbReference type="InterPro" id="IPR036259">
    <property type="entry name" value="MFS_trans_sf"/>
</dbReference>
<dbReference type="Gene3D" id="1.20.1720.10">
    <property type="entry name" value="Multidrug resistance protein D"/>
    <property type="match status" value="1"/>
</dbReference>
<feature type="domain" description="Major facilitator superfamily (MFS) profile" evidence="10">
    <location>
        <begin position="9"/>
        <end position="489"/>
    </location>
</feature>
<dbReference type="PANTHER" id="PTHR42718">
    <property type="entry name" value="MAJOR FACILITATOR SUPERFAMILY MULTIDRUG TRANSPORTER MFSC"/>
    <property type="match status" value="1"/>
</dbReference>
<keyword evidence="3" id="KW-0813">Transport</keyword>
<gene>
    <name evidence="11" type="ORF">GCM10023321_03450</name>
</gene>
<evidence type="ECO:0000313" key="11">
    <source>
        <dbReference type="EMBL" id="GAA5145489.1"/>
    </source>
</evidence>
<dbReference type="Gene3D" id="1.20.1250.20">
    <property type="entry name" value="MFS general substrate transporter like domains"/>
    <property type="match status" value="1"/>
</dbReference>
<feature type="transmembrane region" description="Helical" evidence="9">
    <location>
        <begin position="194"/>
        <end position="214"/>
    </location>
</feature>
<dbReference type="PANTHER" id="PTHR42718:SF9">
    <property type="entry name" value="MAJOR FACILITATOR SUPERFAMILY MULTIDRUG TRANSPORTER MFSC"/>
    <property type="match status" value="1"/>
</dbReference>
<dbReference type="Proteomes" id="UP001428817">
    <property type="component" value="Unassembled WGS sequence"/>
</dbReference>
<evidence type="ECO:0000313" key="12">
    <source>
        <dbReference type="Proteomes" id="UP001428817"/>
    </source>
</evidence>
<dbReference type="RefSeq" id="WP_185058618.1">
    <property type="nucleotide sequence ID" value="NZ_BAABJP010000001.1"/>
</dbReference>
<feature type="transmembrane region" description="Helical" evidence="9">
    <location>
        <begin position="259"/>
        <end position="283"/>
    </location>
</feature>
<feature type="transmembrane region" description="Helical" evidence="9">
    <location>
        <begin position="100"/>
        <end position="124"/>
    </location>
</feature>
<feature type="transmembrane region" description="Helical" evidence="9">
    <location>
        <begin position="7"/>
        <end position="31"/>
    </location>
</feature>
<reference evidence="12" key="1">
    <citation type="journal article" date="2019" name="Int. J. Syst. Evol. Microbiol.">
        <title>The Global Catalogue of Microorganisms (GCM) 10K type strain sequencing project: providing services to taxonomists for standard genome sequencing and annotation.</title>
        <authorList>
            <consortium name="The Broad Institute Genomics Platform"/>
            <consortium name="The Broad Institute Genome Sequencing Center for Infectious Disease"/>
            <person name="Wu L."/>
            <person name="Ma J."/>
        </authorList>
    </citation>
    <scope>NUCLEOTIDE SEQUENCE [LARGE SCALE GENOMIC DNA]</scope>
    <source>
        <strain evidence="12">JCM 18303</strain>
    </source>
</reference>
<dbReference type="InterPro" id="IPR020846">
    <property type="entry name" value="MFS_dom"/>
</dbReference>
<evidence type="ECO:0000256" key="5">
    <source>
        <dbReference type="ARBA" id="ARBA00022692"/>
    </source>
</evidence>
<feature type="transmembrane region" description="Helical" evidence="9">
    <location>
        <begin position="161"/>
        <end position="182"/>
    </location>
</feature>
<dbReference type="EMBL" id="BAABJP010000001">
    <property type="protein sequence ID" value="GAA5145489.1"/>
    <property type="molecule type" value="Genomic_DNA"/>
</dbReference>
<dbReference type="NCBIfam" id="TIGR00711">
    <property type="entry name" value="efflux_EmrB"/>
    <property type="match status" value="1"/>
</dbReference>
<feature type="transmembrane region" description="Helical" evidence="9">
    <location>
        <begin position="226"/>
        <end position="247"/>
    </location>
</feature>
<organism evidence="11 12">
    <name type="scientific">Pseudonocardia eucalypti</name>
    <dbReference type="NCBI Taxonomy" id="648755"/>
    <lineage>
        <taxon>Bacteria</taxon>
        <taxon>Bacillati</taxon>
        <taxon>Actinomycetota</taxon>
        <taxon>Actinomycetes</taxon>
        <taxon>Pseudonocardiales</taxon>
        <taxon>Pseudonocardiaceae</taxon>
        <taxon>Pseudonocardia</taxon>
    </lineage>
</organism>
<feature type="transmembrane region" description="Helical" evidence="9">
    <location>
        <begin position="355"/>
        <end position="383"/>
    </location>
</feature>
<evidence type="ECO:0000256" key="8">
    <source>
        <dbReference type="SAM" id="MobiDB-lite"/>
    </source>
</evidence>
<feature type="transmembrane region" description="Helical" evidence="9">
    <location>
        <begin position="136"/>
        <end position="155"/>
    </location>
</feature>
<dbReference type="InterPro" id="IPR004638">
    <property type="entry name" value="EmrB-like"/>
</dbReference>
<keyword evidence="4" id="KW-1003">Cell membrane</keyword>
<protein>
    <submittedName>
        <fullName evidence="11">DHA2 family efflux MFS transporter permease subunit</fullName>
    </submittedName>
</protein>
<feature type="transmembrane region" description="Helical" evidence="9">
    <location>
        <begin position="327"/>
        <end position="349"/>
    </location>
</feature>
<evidence type="ECO:0000256" key="3">
    <source>
        <dbReference type="ARBA" id="ARBA00022448"/>
    </source>
</evidence>
<sequence>MAKPGWLIPLLVLIVGMFMSVLDISIVNVAIPTMQRDFGTTVDDIEWVSTAYTLALGVVVPMSGWLGDRIGLTRIYLYSLVGFALTSALCGLAWDLPSMVAFRILQAVPGGVLPVVTVSLLMSIVPREQIGTAMGIYGQGVVVAPAIGPTLGGYLVEYVDWRLIFLINVPAGVLGVIAGYLVLPRTPPGPARPFDWWGFVAAATGLFALLLAVSEGQSWGWDSYRIRMLLVFAVLALALFVVIELAVEHPLIDLRVFRNWMFVNSLLLISVLSVGLFAVLFYLPLFMQQGQGIQPLRVGLILLPEAVVMGLLMPVAGRLYDLIGPRWPGVIGLAIAAYGGFLLCGIGPAMSEGDVILWTCVRAFGNGLAMMPIMTAGIAAIPPAQVGSASLVNNIVMRASSALGLAVMTVLATAQQAQLSADRAALIQVGNPDLAAHGISPDDPRSLYGYYRAVQLDVLGQAYSNVFLVAAVLTCVGIGLAALMHKPSVPPPPPATPPRAGDEPEPGRAALAAATH</sequence>
<keyword evidence="12" id="KW-1185">Reference proteome</keyword>
<feature type="transmembrane region" description="Helical" evidence="9">
    <location>
        <begin position="75"/>
        <end position="94"/>
    </location>
</feature>
<keyword evidence="5 9" id="KW-0812">Transmembrane</keyword>
<feature type="transmembrane region" description="Helical" evidence="9">
    <location>
        <begin position="295"/>
        <end position="315"/>
    </location>
</feature>
<comment type="subcellular location">
    <subcellularLocation>
        <location evidence="1">Cell membrane</location>
        <topology evidence="1">Multi-pass membrane protein</topology>
    </subcellularLocation>
</comment>
<evidence type="ECO:0000256" key="6">
    <source>
        <dbReference type="ARBA" id="ARBA00022989"/>
    </source>
</evidence>
<feature type="region of interest" description="Disordered" evidence="8">
    <location>
        <begin position="489"/>
        <end position="516"/>
    </location>
</feature>
<dbReference type="Pfam" id="PF07690">
    <property type="entry name" value="MFS_1"/>
    <property type="match status" value="1"/>
</dbReference>
<evidence type="ECO:0000256" key="7">
    <source>
        <dbReference type="ARBA" id="ARBA00023136"/>
    </source>
</evidence>
<dbReference type="PROSITE" id="PS50850">
    <property type="entry name" value="MFS"/>
    <property type="match status" value="1"/>
</dbReference>